<evidence type="ECO:0000313" key="1">
    <source>
        <dbReference type="EMBL" id="JAH45844.1"/>
    </source>
</evidence>
<accession>A0A0E9SWX9</accession>
<dbReference type="AlphaFoldDB" id="A0A0E9SWX9"/>
<name>A0A0E9SWX9_ANGAN</name>
<reference evidence="1" key="1">
    <citation type="submission" date="2014-11" db="EMBL/GenBank/DDBJ databases">
        <authorList>
            <person name="Amaro Gonzalez C."/>
        </authorList>
    </citation>
    <scope>NUCLEOTIDE SEQUENCE</scope>
</reference>
<organism evidence="1">
    <name type="scientific">Anguilla anguilla</name>
    <name type="common">European freshwater eel</name>
    <name type="synonym">Muraena anguilla</name>
    <dbReference type="NCBI Taxonomy" id="7936"/>
    <lineage>
        <taxon>Eukaryota</taxon>
        <taxon>Metazoa</taxon>
        <taxon>Chordata</taxon>
        <taxon>Craniata</taxon>
        <taxon>Vertebrata</taxon>
        <taxon>Euteleostomi</taxon>
        <taxon>Actinopterygii</taxon>
        <taxon>Neopterygii</taxon>
        <taxon>Teleostei</taxon>
        <taxon>Anguilliformes</taxon>
        <taxon>Anguillidae</taxon>
        <taxon>Anguilla</taxon>
    </lineage>
</organism>
<proteinExistence type="predicted"/>
<reference evidence="1" key="2">
    <citation type="journal article" date="2015" name="Fish Shellfish Immunol.">
        <title>Early steps in the European eel (Anguilla anguilla)-Vibrio vulnificus interaction in the gills: Role of the RtxA13 toxin.</title>
        <authorList>
            <person name="Callol A."/>
            <person name="Pajuelo D."/>
            <person name="Ebbesson L."/>
            <person name="Teles M."/>
            <person name="MacKenzie S."/>
            <person name="Amaro C."/>
        </authorList>
    </citation>
    <scope>NUCLEOTIDE SEQUENCE</scope>
</reference>
<protein>
    <submittedName>
        <fullName evidence="1">Uncharacterized protein</fullName>
    </submittedName>
</protein>
<sequence>MSSLSQHAVQFQSSQHGMQCSEGSIRQQGTVTLYIKKTAITM</sequence>
<dbReference type="EMBL" id="GBXM01062733">
    <property type="protein sequence ID" value="JAH45844.1"/>
    <property type="molecule type" value="Transcribed_RNA"/>
</dbReference>